<dbReference type="Pfam" id="PF00550">
    <property type="entry name" value="PP-binding"/>
    <property type="match status" value="2"/>
</dbReference>
<dbReference type="InterPro" id="IPR049551">
    <property type="entry name" value="PKS_DH_C"/>
</dbReference>
<organism evidence="13 14">
    <name type="scientific">Streptomyces sodiiphilus</name>
    <dbReference type="NCBI Taxonomy" id="226217"/>
    <lineage>
        <taxon>Bacteria</taxon>
        <taxon>Bacillati</taxon>
        <taxon>Actinomycetota</taxon>
        <taxon>Actinomycetes</taxon>
        <taxon>Kitasatosporales</taxon>
        <taxon>Streptomycetaceae</taxon>
        <taxon>Streptomyces</taxon>
    </lineage>
</organism>
<dbReference type="SMART" id="SM00822">
    <property type="entry name" value="PKS_KR"/>
    <property type="match status" value="2"/>
</dbReference>
<evidence type="ECO:0000256" key="8">
    <source>
        <dbReference type="PROSITE-ProRule" id="PRU01363"/>
    </source>
</evidence>
<evidence type="ECO:0000313" key="13">
    <source>
        <dbReference type="EMBL" id="GAA1905945.1"/>
    </source>
</evidence>
<evidence type="ECO:0000256" key="9">
    <source>
        <dbReference type="SAM" id="MobiDB-lite"/>
    </source>
</evidence>
<dbReference type="InterPro" id="IPR020807">
    <property type="entry name" value="PKS_DH"/>
</dbReference>
<protein>
    <recommendedName>
        <fullName evidence="15">Polyketide synthase</fullName>
    </recommendedName>
</protein>
<keyword evidence="7" id="KW-0012">Acyltransferase</keyword>
<keyword evidence="6" id="KW-0511">Multifunctional enzyme</keyword>
<dbReference type="InterPro" id="IPR013968">
    <property type="entry name" value="PKS_KR"/>
</dbReference>
<keyword evidence="3" id="KW-0597">Phosphoprotein</keyword>
<dbReference type="InterPro" id="IPR049900">
    <property type="entry name" value="PKS_mFAS_DH"/>
</dbReference>
<feature type="domain" description="Ketosynthase family 3 (KS3)" evidence="11">
    <location>
        <begin position="34"/>
        <end position="449"/>
    </location>
</feature>
<feature type="domain" description="Carrier" evidence="10">
    <location>
        <begin position="2916"/>
        <end position="2993"/>
    </location>
</feature>
<dbReference type="InterPro" id="IPR020806">
    <property type="entry name" value="PKS_PP-bd"/>
</dbReference>
<dbReference type="Proteomes" id="UP001501303">
    <property type="component" value="Unassembled WGS sequence"/>
</dbReference>
<dbReference type="PANTHER" id="PTHR43775">
    <property type="entry name" value="FATTY ACID SYNTHASE"/>
    <property type="match status" value="1"/>
</dbReference>
<dbReference type="Gene3D" id="3.30.70.3290">
    <property type="match status" value="2"/>
</dbReference>
<feature type="region of interest" description="N-terminal hotdog fold" evidence="8">
    <location>
        <begin position="2133"/>
        <end position="2253"/>
    </location>
</feature>
<dbReference type="Pfam" id="PF08659">
    <property type="entry name" value="KR"/>
    <property type="match status" value="2"/>
</dbReference>
<dbReference type="Gene3D" id="3.40.50.720">
    <property type="entry name" value="NAD(P)-binding Rossmann-like Domain"/>
    <property type="match status" value="2"/>
</dbReference>
<dbReference type="InterPro" id="IPR014030">
    <property type="entry name" value="Ketoacyl_synth_N"/>
</dbReference>
<evidence type="ECO:0000256" key="2">
    <source>
        <dbReference type="ARBA" id="ARBA00022450"/>
    </source>
</evidence>
<dbReference type="InterPro" id="IPR014043">
    <property type="entry name" value="Acyl_transferase_dom"/>
</dbReference>
<dbReference type="EMBL" id="BAAAMJ010000010">
    <property type="protein sequence ID" value="GAA1905945.1"/>
    <property type="molecule type" value="Genomic_DNA"/>
</dbReference>
<dbReference type="InterPro" id="IPR016035">
    <property type="entry name" value="Acyl_Trfase/lysoPLipase"/>
</dbReference>
<dbReference type="InterPro" id="IPR014031">
    <property type="entry name" value="Ketoacyl_synth_C"/>
</dbReference>
<evidence type="ECO:0000256" key="4">
    <source>
        <dbReference type="ARBA" id="ARBA00022679"/>
    </source>
</evidence>
<name>A0ABP5A920_9ACTN</name>
<accession>A0ABP5A920</accession>
<dbReference type="InterPro" id="IPR016036">
    <property type="entry name" value="Malonyl_transacylase_ACP-bd"/>
</dbReference>
<dbReference type="Pfam" id="PF21089">
    <property type="entry name" value="PKS_DH_N"/>
    <property type="match status" value="1"/>
</dbReference>
<dbReference type="InterPro" id="IPR009081">
    <property type="entry name" value="PP-bd_ACP"/>
</dbReference>
<dbReference type="Gene3D" id="3.40.47.10">
    <property type="match status" value="2"/>
</dbReference>
<dbReference type="InterPro" id="IPR001227">
    <property type="entry name" value="Ac_transferase_dom_sf"/>
</dbReference>
<dbReference type="Pfam" id="PF14765">
    <property type="entry name" value="PS-DH"/>
    <property type="match status" value="1"/>
</dbReference>
<dbReference type="PROSITE" id="PS50075">
    <property type="entry name" value="CARRIER"/>
    <property type="match status" value="2"/>
</dbReference>
<dbReference type="Gene3D" id="3.40.366.10">
    <property type="entry name" value="Malonyl-Coenzyme A Acyl Carrier Protein, domain 2"/>
    <property type="match status" value="1"/>
</dbReference>
<feature type="domain" description="PKS/mFAS DH" evidence="12">
    <location>
        <begin position="2133"/>
        <end position="2421"/>
    </location>
</feature>
<gene>
    <name evidence="13" type="ORF">GCM10009716_14870</name>
</gene>
<keyword evidence="2" id="KW-0596">Phosphopantetheine</keyword>
<dbReference type="CDD" id="cd00833">
    <property type="entry name" value="PKS"/>
    <property type="match status" value="2"/>
</dbReference>
<dbReference type="InterPro" id="IPR036291">
    <property type="entry name" value="NAD(P)-bd_dom_sf"/>
</dbReference>
<dbReference type="SUPFAM" id="SSF51735">
    <property type="entry name" value="NAD(P)-binding Rossmann-fold domains"/>
    <property type="match status" value="4"/>
</dbReference>
<dbReference type="Pfam" id="PF00109">
    <property type="entry name" value="ketoacyl-synt"/>
    <property type="match status" value="2"/>
</dbReference>
<dbReference type="PANTHER" id="PTHR43775:SF51">
    <property type="entry name" value="INACTIVE PHENOLPHTHIOCEROL SYNTHESIS POLYKETIDE SYNTHASE TYPE I PKS1-RELATED"/>
    <property type="match status" value="1"/>
</dbReference>
<dbReference type="Pfam" id="PF00698">
    <property type="entry name" value="Acyl_transf_1"/>
    <property type="match status" value="1"/>
</dbReference>
<feature type="active site" description="Proton donor; for dehydratase activity" evidence="8">
    <location>
        <position position="2328"/>
    </location>
</feature>
<dbReference type="SUPFAM" id="SSF47336">
    <property type="entry name" value="ACP-like"/>
    <property type="match status" value="2"/>
</dbReference>
<dbReference type="InterPro" id="IPR016039">
    <property type="entry name" value="Thiolase-like"/>
</dbReference>
<dbReference type="InterPro" id="IPR020841">
    <property type="entry name" value="PKS_Beta-ketoAc_synthase_dom"/>
</dbReference>
<evidence type="ECO:0000256" key="1">
    <source>
        <dbReference type="ARBA" id="ARBA00004792"/>
    </source>
</evidence>
<feature type="domain" description="Carrier" evidence="10">
    <location>
        <begin position="1130"/>
        <end position="1205"/>
    </location>
</feature>
<dbReference type="PROSITE" id="PS52004">
    <property type="entry name" value="KS3_2"/>
    <property type="match status" value="2"/>
</dbReference>
<dbReference type="InterPro" id="IPR057326">
    <property type="entry name" value="KR_dom"/>
</dbReference>
<dbReference type="Gene3D" id="1.10.1200.10">
    <property type="entry name" value="ACP-like"/>
    <property type="match status" value="2"/>
</dbReference>
<dbReference type="InterPro" id="IPR036736">
    <property type="entry name" value="ACP-like_sf"/>
</dbReference>
<dbReference type="InterPro" id="IPR049552">
    <property type="entry name" value="PKS_DH_N"/>
</dbReference>
<keyword evidence="14" id="KW-1185">Reference proteome</keyword>
<evidence type="ECO:0000256" key="7">
    <source>
        <dbReference type="ARBA" id="ARBA00023315"/>
    </source>
</evidence>
<dbReference type="SUPFAM" id="SSF55048">
    <property type="entry name" value="Probable ACP-binding domain of malonyl-CoA ACP transacylase"/>
    <property type="match status" value="1"/>
</dbReference>
<comment type="caution">
    <text evidence="13">The sequence shown here is derived from an EMBL/GenBank/DDBJ whole genome shotgun (WGS) entry which is preliminary data.</text>
</comment>
<evidence type="ECO:0008006" key="15">
    <source>
        <dbReference type="Google" id="ProtNLM"/>
    </source>
</evidence>
<dbReference type="Pfam" id="PF16197">
    <property type="entry name" value="KAsynt_C_assoc"/>
    <property type="match status" value="2"/>
</dbReference>
<dbReference type="SMART" id="SM00825">
    <property type="entry name" value="PKS_KS"/>
    <property type="match status" value="2"/>
</dbReference>
<dbReference type="SUPFAM" id="SSF52151">
    <property type="entry name" value="FabD/lysophospholipase-like"/>
    <property type="match status" value="1"/>
</dbReference>
<dbReference type="InterPro" id="IPR006162">
    <property type="entry name" value="Ppantetheine_attach_site"/>
</dbReference>
<feature type="region of interest" description="Disordered" evidence="9">
    <location>
        <begin position="537"/>
        <end position="560"/>
    </location>
</feature>
<dbReference type="InterPro" id="IPR042104">
    <property type="entry name" value="PKS_dehydratase_sf"/>
</dbReference>
<reference evidence="14" key="1">
    <citation type="journal article" date="2019" name="Int. J. Syst. Evol. Microbiol.">
        <title>The Global Catalogue of Microorganisms (GCM) 10K type strain sequencing project: providing services to taxonomists for standard genome sequencing and annotation.</title>
        <authorList>
            <consortium name="The Broad Institute Genomics Platform"/>
            <consortium name="The Broad Institute Genome Sequencing Center for Infectious Disease"/>
            <person name="Wu L."/>
            <person name="Ma J."/>
        </authorList>
    </citation>
    <scope>NUCLEOTIDE SEQUENCE [LARGE SCALE GENOMIC DNA]</scope>
    <source>
        <strain evidence="14">JCM 13581</strain>
    </source>
</reference>
<dbReference type="SUPFAM" id="SSF53901">
    <property type="entry name" value="Thiolase-like"/>
    <property type="match status" value="2"/>
</dbReference>
<feature type="domain" description="Ketosynthase family 3 (KS3)" evidence="11">
    <location>
        <begin position="1251"/>
        <end position="1676"/>
    </location>
</feature>
<dbReference type="PROSITE" id="PS00606">
    <property type="entry name" value="KS3_1"/>
    <property type="match status" value="2"/>
</dbReference>
<keyword evidence="4" id="KW-0808">Transferase</keyword>
<feature type="region of interest" description="Disordered" evidence="9">
    <location>
        <begin position="1085"/>
        <end position="1109"/>
    </location>
</feature>
<evidence type="ECO:0000256" key="5">
    <source>
        <dbReference type="ARBA" id="ARBA00023194"/>
    </source>
</evidence>
<evidence type="ECO:0000256" key="3">
    <source>
        <dbReference type="ARBA" id="ARBA00022553"/>
    </source>
</evidence>
<dbReference type="PROSITE" id="PS52019">
    <property type="entry name" value="PKS_MFAS_DH"/>
    <property type="match status" value="1"/>
</dbReference>
<dbReference type="InterPro" id="IPR018201">
    <property type="entry name" value="Ketoacyl_synth_AS"/>
</dbReference>
<dbReference type="RefSeq" id="WP_344259718.1">
    <property type="nucleotide sequence ID" value="NZ_BAAAMJ010000010.1"/>
</dbReference>
<dbReference type="InterPro" id="IPR032821">
    <property type="entry name" value="PKS_assoc"/>
</dbReference>
<feature type="active site" description="Proton acceptor; for dehydratase activity" evidence="8">
    <location>
        <position position="2163"/>
    </location>
</feature>
<feature type="region of interest" description="C-terminal hotdog fold" evidence="8">
    <location>
        <begin position="2268"/>
        <end position="2421"/>
    </location>
</feature>
<sequence length="3027" mass="312229">MTASSTPGSAATPLTRALETIRTLRSQLAERSGTQPLAVIGTGMRLPGGIRGLDAYWEALESGRDLVRTRPQSRMEPFAEEWARLPHRGSFLDDVLGFDAAFFGISPREARAIDPQHRVLLEVAWEALENAALPPDRLGGLAVGTYVGITGRHDYWDWLDGEMNAHWTTGNGHSFAAGRIAYTMGLTGPAVAIDTACSSSLVAVHQAAQALRRGDCDVALAGGVNLVVSPGSTRVISQTGALAPDGLCRTFDARAGGYVRGEGCGVLVLKRLDHARRDGDRVLAVIQGSAVNQDGRSSGFTAPNVLSQTALIEAALADAGLTPADIGMVEAHGTATSLGDPIEMDAIVAALGRRNGGATLHVGSVKTNIGHLEAASGVAGILKSIACLRHRAVPPLVHFSTLNPRIDLDGTAVTVSGSGQPWDTGVSGRYAGVSSFGIVGTNAHVIVGPAEDAPAPAGAPDAPVAGFEISARTPQALRELAGGLAARLSELPGADYPAFAYTVTHGRARHAVRASVTADGPDAAAAALTALAADREDPAVTVTEGGPDRPAGTAGDLPRRVIDLPGYPWQHRRYAPERPAASDGGGTPAAVATGAAPVPAEAGAVPLHTLDWQPAPVPGPLPGATLVLAGDDPELLALLVRQARAEGLTGTVLGPLPDGAGEGWRLAPLPEGDDGWAAHWEAHPETGVRLVLAMAAAPLPDTLDAPSDTGADGAALCAAVTRAVRSLHRHVPAGRAFAATRGARRVTAEDTVRPTGHGLLHGLAPVLGLEFGESWGGVTDLPAEPGPDDARTLLALARQDSAEDLTAVRGGGLLAARLRPAPADFVPQLPVTADATYLITGGLGGIGRAMAADLVRRGARHLLLLGRTPEERLSAPAAGALAALRAGGTRVLYRAADCDDPAALGEACRLPAGMPALRGVVHGAGTLPEARLTEAGADSFAEGLRGKYTGAWWLHLLARDLGWPLDFFVQTSSASALWGNEGRGAYAAANGGIDTLAEYRGTLGLPSTALAYGAWELDGMADEEQRRNLARMGITGMTAEAGCATLTAQAPGPGAHVLAAAMDWPRFTEVMSTVRQRPLFADLAPGAAPAAGTRDADGENAAADTGSTGEAVPAARAELLALPAGIARTEAALGSVGRLVADSLGHAEASDVPVDTGFFDLGLDSITAVDLSRELSLAFGLRLKVGDVFNHPTVSALAEFVAARVADPAAAAPAPRPAPPVPAPGTAQDPGAVPAPTTARDAAPGGTAHAAEPVAIVGMAGRFPGAADTDELWQVLKEGRDTVGPVPAGRWDVEALHDPDPLKAGRITTDQGGFLDDIDRFDAAFFGITAREAESLDPQQRLLLESAWHALEDGRIDPRSLKGTRTGVFVGVTNSDYARLLETGGPEGLDAYFVSGTALNAAAGRLAYTLGLNGPAMAVDTACSSSLTAVHLAVQSLRRGETDHALAGGVNLITAPSCSVAVSRAHMLSPDGRCKTFSAEADGFVRAEGCGVLVLKRLSDARRDGDTVLALIHGSAVNQDGASSGLTVPSGTAQEAVISAALADAGVEPAAVSYLEAHGTGTSLGDPIELAAAWAVLGKDRKPGDPLHIGSVKSNIGHCESASGVAGIFKTVLALRHGRLPAGLHCDNLNPHVPWDEMNVRVVDALTPWRAKGGPRLAGVSSFGFSGTNAHLVLGEAPAEGPQPLVTAGPPHLLPLSAPDPEAFTRVAAGWRERVAAADDDELAALATTAGAGRAHFPLRRALLAESPAGLRDALDRVTPAAPAGRQPRIAFLFSGAGSQYFGMGRELYETEPVFRAAIDECGQVLAPLLGLELRDLMFYGADEDLVDQIQYTQPATVAIELALVELWKSWGVTPSVVTGHSVGEIAAAVVAGVMDLSTGLTLVAHRARLMHGTGRGSMLSLAAPVERVTAWLEGTSCDIAAVNGPESVVVAGVPEDVAVVADRARAEDVKARELAISSAAHSRLIDAMVPELGRLVAPMAFQPPRVPIVSNLTGEVAGPGDYDAGYWTRHVRQPVRFHDGAQTLVRMGVDVLLEVGPDRTLVNMTEAGGSLPPGGAVSSLQRGNGERAGLLAAAAMLYELGQDLDWRRVQAATGGRRAPAPVYPFADTRYWTTVRPAPAPAPVPAALPARRHWGTELRSPALTGRVFACERSADFPRHLSDHRIEETVLTPASSHLAAVLSALAGRGAPLAVEDLVCPRPLVIMDGEHYDVQIVVDEAAATPSVSLHSLTDPAAGVWEKHLSGRLAAPEAAAHRAAPDTGAFIASAERRIGREEFYAYFRELGYTLGPSFRWIDEVWVRGDEALVRYTEPELPEDPADYELYPGLIDSCFQTIAAFMVDDEVHRAATLAIPFSASAISFPARPVPGGELWSHVRALKSEPLPNGRMRIETADLHMFTGDGRSVIVADGFRVRSARRAALRQSLRGGEPNAYEPAWIAEPDLDAPGAAGRTVVVLGADTAAGRRAAEAFAAAGHTVAGHTLPAPAAAGLIVDARFCPEPGEQPAGGPGAAGVLRQSLELAAALRETPRGVPYAVLGAGGPGTAPLREALWGMLTALEAEDGERRLLRITLDEGWDGARLAGTLARLLDLGLPETRLALGSGGTRVARLTPAAGSTAPPRWTGGVLVTGGLGALGLSTARMLARQGAAAITLMGRSAPDETARRVIGELTEGGADIRVVTGDVTDPEDCAAAVARAAAGTGGLSGVFHLAGVTADGAFDHLTEEDFARVFAAKARGAQNLAVATEGLELEAFVLFSSAAATLGSAGQVNYAAANGFLDGLAESLRASGVPATSVAWGPWIAGDKGGMADTEAVARAAERAGIGQLADATAEPLLTLAATAPRPRLLAVQLDAARYREAAGAHPRAGLVRELAVDGNVTYGDGPGAADGGTAGEGLGPVAERPRGWLRDLVAELGPEEREEKVTATLRVMVGEVLGEPGAATDDDLGFEDTGLDSIMVLDLSDLLGNAVAADLPATVAIDHPTVRELARFLLDDALAAPPAPEDGGTGAGHLSDEQLMQAVHSDLTAEV</sequence>
<evidence type="ECO:0000259" key="12">
    <source>
        <dbReference type="PROSITE" id="PS52019"/>
    </source>
</evidence>
<dbReference type="SMART" id="SM01294">
    <property type="entry name" value="PKS_PP_betabranch"/>
    <property type="match status" value="2"/>
</dbReference>
<dbReference type="SMART" id="SM00827">
    <property type="entry name" value="PKS_AT"/>
    <property type="match status" value="1"/>
</dbReference>
<dbReference type="Pfam" id="PF02801">
    <property type="entry name" value="Ketoacyl-synt_C"/>
    <property type="match status" value="2"/>
</dbReference>
<dbReference type="Gene3D" id="3.10.129.110">
    <property type="entry name" value="Polyketide synthase dehydratase"/>
    <property type="match status" value="1"/>
</dbReference>
<evidence type="ECO:0000256" key="6">
    <source>
        <dbReference type="ARBA" id="ARBA00023268"/>
    </source>
</evidence>
<evidence type="ECO:0000313" key="14">
    <source>
        <dbReference type="Proteomes" id="UP001501303"/>
    </source>
</evidence>
<dbReference type="SMART" id="SM00823">
    <property type="entry name" value="PKS_PP"/>
    <property type="match status" value="2"/>
</dbReference>
<dbReference type="SMART" id="SM00826">
    <property type="entry name" value="PKS_DH"/>
    <property type="match status" value="1"/>
</dbReference>
<feature type="region of interest" description="Disordered" evidence="9">
    <location>
        <begin position="1211"/>
        <end position="1248"/>
    </location>
</feature>
<keyword evidence="5" id="KW-0045">Antibiotic biosynthesis</keyword>
<evidence type="ECO:0000259" key="11">
    <source>
        <dbReference type="PROSITE" id="PS52004"/>
    </source>
</evidence>
<dbReference type="InterPro" id="IPR050091">
    <property type="entry name" value="PKS_NRPS_Biosynth_Enz"/>
</dbReference>
<evidence type="ECO:0000259" key="10">
    <source>
        <dbReference type="PROSITE" id="PS50075"/>
    </source>
</evidence>
<dbReference type="PROSITE" id="PS00012">
    <property type="entry name" value="PHOSPHOPANTETHEINE"/>
    <property type="match status" value="2"/>
</dbReference>
<proteinExistence type="predicted"/>
<feature type="compositionally biased region" description="Pro residues" evidence="9">
    <location>
        <begin position="1214"/>
        <end position="1223"/>
    </location>
</feature>
<comment type="pathway">
    <text evidence="1">Antibiotic biosynthesis.</text>
</comment>